<dbReference type="InterPro" id="IPR043128">
    <property type="entry name" value="Rev_trsase/Diguanyl_cyclase"/>
</dbReference>
<proteinExistence type="predicted"/>
<dbReference type="Pfam" id="PF00078">
    <property type="entry name" value="RVT_1"/>
    <property type="match status" value="1"/>
</dbReference>
<dbReference type="Proteomes" id="UP000002195">
    <property type="component" value="Unassembled WGS sequence"/>
</dbReference>
<dbReference type="Gene3D" id="3.10.10.10">
    <property type="entry name" value="HIV Type 1 Reverse Transcriptase, subunit A, domain 1"/>
    <property type="match status" value="1"/>
</dbReference>
<dbReference type="HOGENOM" id="CLU_2965694_0_0_1"/>
<protein>
    <recommendedName>
        <fullName evidence="1">Reverse transcriptase domain-containing protein</fullName>
    </recommendedName>
</protein>
<dbReference type="GeneID" id="3385430"/>
<dbReference type="AlphaFoldDB" id="Q54AS0"/>
<dbReference type="PANTHER" id="PTHR33064:SF37">
    <property type="entry name" value="RIBONUCLEASE H"/>
    <property type="match status" value="1"/>
</dbReference>
<evidence type="ECO:0000313" key="3">
    <source>
        <dbReference type="Proteomes" id="UP000002195"/>
    </source>
</evidence>
<reference evidence="2 3" key="1">
    <citation type="journal article" date="2005" name="Nature">
        <title>The genome of the social amoeba Dictyostelium discoideum.</title>
        <authorList>
            <consortium name="The Dictyostelium discoideum Sequencing Consortium"/>
            <person name="Eichinger L."/>
            <person name="Pachebat J.A."/>
            <person name="Glockner G."/>
            <person name="Rajandream M.A."/>
            <person name="Sucgang R."/>
            <person name="Berriman M."/>
            <person name="Song J."/>
            <person name="Olsen R."/>
            <person name="Szafranski K."/>
            <person name="Xu Q."/>
            <person name="Tunggal B."/>
            <person name="Kummerfeld S."/>
            <person name="Madera M."/>
            <person name="Konfortov B.A."/>
            <person name="Rivero F."/>
            <person name="Bankier A.T."/>
            <person name="Lehmann R."/>
            <person name="Hamlin N."/>
            <person name="Davies R."/>
            <person name="Gaudet P."/>
            <person name="Fey P."/>
            <person name="Pilcher K."/>
            <person name="Chen G."/>
            <person name="Saunders D."/>
            <person name="Sodergren E."/>
            <person name="Davis P."/>
            <person name="Kerhornou A."/>
            <person name="Nie X."/>
            <person name="Hall N."/>
            <person name="Anjard C."/>
            <person name="Hemphill L."/>
            <person name="Bason N."/>
            <person name="Farbrother P."/>
            <person name="Desany B."/>
            <person name="Just E."/>
            <person name="Morio T."/>
            <person name="Rost R."/>
            <person name="Churcher C."/>
            <person name="Cooper J."/>
            <person name="Haydock S."/>
            <person name="van Driessche N."/>
            <person name="Cronin A."/>
            <person name="Goodhead I."/>
            <person name="Muzny D."/>
            <person name="Mourier T."/>
            <person name="Pain A."/>
            <person name="Lu M."/>
            <person name="Harper D."/>
            <person name="Lindsay R."/>
            <person name="Hauser H."/>
            <person name="James K."/>
            <person name="Quiles M."/>
            <person name="Madan Babu M."/>
            <person name="Saito T."/>
            <person name="Buchrieser C."/>
            <person name="Wardroper A."/>
            <person name="Felder M."/>
            <person name="Thangavelu M."/>
            <person name="Johnson D."/>
            <person name="Knights A."/>
            <person name="Loulseged H."/>
            <person name="Mungall K."/>
            <person name="Oliver K."/>
            <person name="Price C."/>
            <person name="Quail M.A."/>
            <person name="Urushihara H."/>
            <person name="Hernandez J."/>
            <person name="Rabbinowitsch E."/>
            <person name="Steffen D."/>
            <person name="Sanders M."/>
            <person name="Ma J."/>
            <person name="Kohara Y."/>
            <person name="Sharp S."/>
            <person name="Simmonds M."/>
            <person name="Spiegler S."/>
            <person name="Tivey A."/>
            <person name="Sugano S."/>
            <person name="White B."/>
            <person name="Walker D."/>
            <person name="Woodward J."/>
            <person name="Winckler T."/>
            <person name="Tanaka Y."/>
            <person name="Shaulsky G."/>
            <person name="Schleicher M."/>
            <person name="Weinstock G."/>
            <person name="Rosenthal A."/>
            <person name="Cox E.C."/>
            <person name="Chisholm R.L."/>
            <person name="Gibbs R."/>
            <person name="Loomis W.F."/>
            <person name="Platzer M."/>
            <person name="Kay R.R."/>
            <person name="Williams J."/>
            <person name="Dear P.H."/>
            <person name="Noegel A.A."/>
            <person name="Barrell B."/>
            <person name="Kuspa A."/>
        </authorList>
    </citation>
    <scope>NUCLEOTIDE SEQUENCE [LARGE SCALE GENOMIC DNA]</scope>
    <source>
        <strain evidence="2 3">AX4</strain>
    </source>
</reference>
<evidence type="ECO:0000259" key="1">
    <source>
        <dbReference type="Pfam" id="PF00078"/>
    </source>
</evidence>
<dbReference type="InParanoid" id="Q54AS0"/>
<dbReference type="SMR" id="Q54AS0"/>
<dbReference type="eggNOG" id="KOG0017">
    <property type="taxonomic scope" value="Eukaryota"/>
</dbReference>
<dbReference type="RefSeq" id="XP_628766.1">
    <property type="nucleotide sequence ID" value="XM_628764.1"/>
</dbReference>
<evidence type="ECO:0000313" key="2">
    <source>
        <dbReference type="EMBL" id="EAL60353.1"/>
    </source>
</evidence>
<dbReference type="KEGG" id="ddi:DDB_G0294252"/>
<dbReference type="STRING" id="44689.Q54AS0"/>
<dbReference type="SUPFAM" id="SSF56672">
    <property type="entry name" value="DNA/RNA polymerases"/>
    <property type="match status" value="1"/>
</dbReference>
<feature type="domain" description="Reverse transcriptase" evidence="1">
    <location>
        <begin position="2"/>
        <end position="54"/>
    </location>
</feature>
<dbReference type="InterPro" id="IPR051320">
    <property type="entry name" value="Viral_Replic_Matur_Polypro"/>
</dbReference>
<comment type="caution">
    <text evidence="2">The sequence shown here is derived from an EMBL/GenBank/DDBJ whole genome shotgun (WGS) entry which is preliminary data.</text>
</comment>
<dbReference type="dictyBase" id="DDB_G0294252"/>
<dbReference type="Gene3D" id="3.30.70.270">
    <property type="match status" value="1"/>
</dbReference>
<keyword evidence="3" id="KW-1185">Reference proteome</keyword>
<dbReference type="InterPro" id="IPR000477">
    <property type="entry name" value="RT_dom"/>
</dbReference>
<gene>
    <name evidence="2" type="ORF">DDB_G0294252</name>
</gene>
<organism evidence="2 3">
    <name type="scientific">Dictyostelium discoideum</name>
    <name type="common">Social amoeba</name>
    <dbReference type="NCBI Taxonomy" id="44689"/>
    <lineage>
        <taxon>Eukaryota</taxon>
        <taxon>Amoebozoa</taxon>
        <taxon>Evosea</taxon>
        <taxon>Eumycetozoa</taxon>
        <taxon>Dictyostelia</taxon>
        <taxon>Dictyosteliales</taxon>
        <taxon>Dictyosteliaceae</taxon>
        <taxon>Dictyostelium</taxon>
    </lineage>
</organism>
<dbReference type="PANTHER" id="PTHR33064">
    <property type="entry name" value="POL PROTEIN"/>
    <property type="match status" value="1"/>
</dbReference>
<dbReference type="VEuPathDB" id="AmoebaDB:DDB_G0294252"/>
<dbReference type="EMBL" id="AAFI02000239">
    <property type="protein sequence ID" value="EAL60353.1"/>
    <property type="molecule type" value="Genomic_DNA"/>
</dbReference>
<sequence>MGYFQVLINPEHAKYTAFITHIGKFEYTRMPQGLVNSPSTFARLMVEIFWKNQKFITIL</sequence>
<name>Q54AS0_DICDI</name>
<dbReference type="PaxDb" id="44689-DDB0215119"/>
<accession>Q54AS0</accession>
<dbReference type="InterPro" id="IPR043502">
    <property type="entry name" value="DNA/RNA_pol_sf"/>
</dbReference>